<accession>A0A7D9DSG6</accession>
<evidence type="ECO:0000313" key="3">
    <source>
        <dbReference type="Proteomes" id="UP001152795"/>
    </source>
</evidence>
<dbReference type="AlphaFoldDB" id="A0A7D9DSG6"/>
<protein>
    <submittedName>
        <fullName evidence="2">Uncharacterized protein</fullName>
    </submittedName>
</protein>
<evidence type="ECO:0000313" key="2">
    <source>
        <dbReference type="EMBL" id="CAB3992923.1"/>
    </source>
</evidence>
<comment type="caution">
    <text evidence="2">The sequence shown here is derived from an EMBL/GenBank/DDBJ whole genome shotgun (WGS) entry which is preliminary data.</text>
</comment>
<gene>
    <name evidence="2" type="ORF">PACLA_8A062046</name>
</gene>
<feature type="region of interest" description="Disordered" evidence="1">
    <location>
        <begin position="28"/>
        <end position="89"/>
    </location>
</feature>
<organism evidence="2 3">
    <name type="scientific">Paramuricea clavata</name>
    <name type="common">Red gorgonian</name>
    <name type="synonym">Violescent sea-whip</name>
    <dbReference type="NCBI Taxonomy" id="317549"/>
    <lineage>
        <taxon>Eukaryota</taxon>
        <taxon>Metazoa</taxon>
        <taxon>Cnidaria</taxon>
        <taxon>Anthozoa</taxon>
        <taxon>Octocorallia</taxon>
        <taxon>Malacalcyonacea</taxon>
        <taxon>Plexauridae</taxon>
        <taxon>Paramuricea</taxon>
    </lineage>
</organism>
<dbReference type="EMBL" id="CACRXK020002152">
    <property type="protein sequence ID" value="CAB3992923.1"/>
    <property type="molecule type" value="Genomic_DNA"/>
</dbReference>
<name>A0A7D9DSG6_PARCT</name>
<sequence length="169" mass="19364">MLEAQMQREEAMVSVRICEQVIQEEREQELGDIEEMNENNGQGRLDNAPTRSVHGEERVKMAEGPKRVHDPPTGQTPGKKTEKRRSGVSGRFLRKSLFQSDTDLEQGVEKKNQKVQTMWKDEEVSALVEYIALYYSPDENSFNVWPAGKNDELWEKCADAVNCYNIGNK</sequence>
<keyword evidence="3" id="KW-1185">Reference proteome</keyword>
<evidence type="ECO:0000256" key="1">
    <source>
        <dbReference type="SAM" id="MobiDB-lite"/>
    </source>
</evidence>
<dbReference type="Proteomes" id="UP001152795">
    <property type="component" value="Unassembled WGS sequence"/>
</dbReference>
<proteinExistence type="predicted"/>
<feature type="compositionally biased region" description="Basic and acidic residues" evidence="1">
    <location>
        <begin position="53"/>
        <end position="70"/>
    </location>
</feature>
<reference evidence="2" key="1">
    <citation type="submission" date="2020-04" db="EMBL/GenBank/DDBJ databases">
        <authorList>
            <person name="Alioto T."/>
            <person name="Alioto T."/>
            <person name="Gomez Garrido J."/>
        </authorList>
    </citation>
    <scope>NUCLEOTIDE SEQUENCE</scope>
    <source>
        <strain evidence="2">A484AB</strain>
    </source>
</reference>